<dbReference type="NCBIfam" id="TIGR01770">
    <property type="entry name" value="NDH_I_N"/>
    <property type="match status" value="1"/>
</dbReference>
<sequence length="483" mass="51920">MTTQQLTALLPLILATLTTVVVMLTIAFKRQHRLVAAMTVIGLNLALLSLGPVLLAANGEPIELTPLLIVDGYAIFYMGLLLVTALGVLTLCHAYFEGYAGNREELYLLLAMATLGALVMACSRHFASFFIGLELLSIPLYAMVAYPVRDSRALEGGMKYLVLSGAASAFMLFGIALLYAETGALGFAEIAAKLSAGRPGILLAGAAMILSGVAFKLSAVPFHLWTSDVYEAAPAPVSAFLATVSKAAMFVVVYRLFVNIGLFRHPLALDALTWVAVASMVVGNLLALRQDNVKRILAYSSIAQFGYLLVALVASGGRATEAAGIFLLTYIVTALGVFGVMTLVSSPMKDRDVEHIEQLRGLFWKRPYLSSIMTTMLLSLAGIPLTAGFVGKFYLISVGVDTRQWLLMGAVVAGSAIGLYYYLRVMIMMFQPIPVRERVSEPLNWVQQSGGAMLMAAMALVLVLGVYPEPFLQLIRSATLALR</sequence>
<dbReference type="Proteomes" id="UP000282106">
    <property type="component" value="Unassembled WGS sequence"/>
</dbReference>
<comment type="similarity">
    <text evidence="5">Belongs to the complex I subunit 2 family.</text>
</comment>
<dbReference type="InterPro" id="IPR010096">
    <property type="entry name" value="NADH-Q_OxRdtase_suN/2"/>
</dbReference>
<feature type="transmembrane region" description="Helical" evidence="5">
    <location>
        <begin position="6"/>
        <end position="27"/>
    </location>
</feature>
<keyword evidence="9" id="KW-1185">Reference proteome</keyword>
<dbReference type="PANTHER" id="PTHR22773">
    <property type="entry name" value="NADH DEHYDROGENASE"/>
    <property type="match status" value="1"/>
</dbReference>
<evidence type="ECO:0000256" key="2">
    <source>
        <dbReference type="ARBA" id="ARBA00022692"/>
    </source>
</evidence>
<comment type="catalytic activity">
    <reaction evidence="5">
        <text>a quinone + NADH + 5 H(+)(in) = a quinol + NAD(+) + 4 H(+)(out)</text>
        <dbReference type="Rhea" id="RHEA:57888"/>
        <dbReference type="ChEBI" id="CHEBI:15378"/>
        <dbReference type="ChEBI" id="CHEBI:24646"/>
        <dbReference type="ChEBI" id="CHEBI:57540"/>
        <dbReference type="ChEBI" id="CHEBI:57945"/>
        <dbReference type="ChEBI" id="CHEBI:132124"/>
    </reaction>
</comment>
<feature type="transmembrane region" description="Helical" evidence="5">
    <location>
        <begin position="405"/>
        <end position="423"/>
    </location>
</feature>
<proteinExistence type="inferred from homology"/>
<dbReference type="GO" id="GO:0048038">
    <property type="term" value="F:quinone binding"/>
    <property type="evidence" value="ECO:0007669"/>
    <property type="project" value="UniProtKB-KW"/>
</dbReference>
<feature type="transmembrane region" description="Helical" evidence="5">
    <location>
        <begin position="200"/>
        <end position="225"/>
    </location>
</feature>
<comment type="subcellular location">
    <subcellularLocation>
        <location evidence="5">Cell membrane</location>
        <topology evidence="5">Multi-pass membrane protein</topology>
    </subcellularLocation>
    <subcellularLocation>
        <location evidence="1">Endomembrane system</location>
        <topology evidence="1">Multi-pass membrane protein</topology>
    </subcellularLocation>
    <subcellularLocation>
        <location evidence="6">Membrane</location>
        <topology evidence="6">Multi-pass membrane protein</topology>
    </subcellularLocation>
</comment>
<feature type="domain" description="NADH:quinone oxidoreductase/Mrp antiporter transmembrane" evidence="7">
    <location>
        <begin position="124"/>
        <end position="417"/>
    </location>
</feature>
<evidence type="ECO:0000256" key="4">
    <source>
        <dbReference type="ARBA" id="ARBA00023136"/>
    </source>
</evidence>
<evidence type="ECO:0000259" key="7">
    <source>
        <dbReference type="Pfam" id="PF00361"/>
    </source>
</evidence>
<keyword evidence="8" id="KW-0560">Oxidoreductase</keyword>
<evidence type="ECO:0000256" key="5">
    <source>
        <dbReference type="HAMAP-Rule" id="MF_00445"/>
    </source>
</evidence>
<protein>
    <recommendedName>
        <fullName evidence="5">NADH-quinone oxidoreductase subunit N</fullName>
        <ecNumber evidence="5">7.1.1.-</ecNumber>
    </recommendedName>
    <alternativeName>
        <fullName evidence="5">NADH dehydrogenase I subunit N</fullName>
    </alternativeName>
    <alternativeName>
        <fullName evidence="5">NDH-1 subunit N</fullName>
    </alternativeName>
</protein>
<dbReference type="EC" id="7.1.1.-" evidence="5"/>
<dbReference type="RefSeq" id="WP_123212240.1">
    <property type="nucleotide sequence ID" value="NZ_RJVO01000005.1"/>
</dbReference>
<name>A0A3N0V924_9GAMM</name>
<evidence type="ECO:0000256" key="1">
    <source>
        <dbReference type="ARBA" id="ARBA00004127"/>
    </source>
</evidence>
<feature type="transmembrane region" description="Helical" evidence="5">
    <location>
        <begin position="160"/>
        <end position="180"/>
    </location>
</feature>
<dbReference type="GO" id="GO:0042773">
    <property type="term" value="P:ATP synthesis coupled electron transport"/>
    <property type="evidence" value="ECO:0007669"/>
    <property type="project" value="InterPro"/>
</dbReference>
<gene>
    <name evidence="5 8" type="primary">nuoN</name>
    <name evidence="8" type="ORF">ED208_11830</name>
</gene>
<keyword evidence="5" id="KW-0813">Transport</keyword>
<feature type="transmembrane region" description="Helical" evidence="5">
    <location>
        <begin position="75"/>
        <end position="94"/>
    </location>
</feature>
<feature type="transmembrane region" description="Helical" evidence="5">
    <location>
        <begin position="269"/>
        <end position="289"/>
    </location>
</feature>
<dbReference type="HAMAP" id="MF_00445">
    <property type="entry name" value="NDH1_NuoN_1"/>
    <property type="match status" value="1"/>
</dbReference>
<dbReference type="GO" id="GO:0012505">
    <property type="term" value="C:endomembrane system"/>
    <property type="evidence" value="ECO:0007669"/>
    <property type="project" value="UniProtKB-SubCell"/>
</dbReference>
<feature type="transmembrane region" description="Helical" evidence="5">
    <location>
        <begin position="296"/>
        <end position="316"/>
    </location>
</feature>
<dbReference type="NCBIfam" id="NF004439">
    <property type="entry name" value="PRK05777.1-1"/>
    <property type="match status" value="1"/>
</dbReference>
<keyword evidence="3 5" id="KW-1133">Transmembrane helix</keyword>
<comment type="subunit">
    <text evidence="5">NDH-1 is composed of 14 different subunits. Subunits NuoA, H, J, K, L, M, N constitute the membrane sector of the complex.</text>
</comment>
<feature type="transmembrane region" description="Helical" evidence="5">
    <location>
        <begin position="34"/>
        <end position="55"/>
    </location>
</feature>
<keyword evidence="5" id="KW-0874">Quinone</keyword>
<feature type="transmembrane region" description="Helical" evidence="5">
    <location>
        <begin position="367"/>
        <end position="385"/>
    </location>
</feature>
<comment type="caution">
    <text evidence="8">The sequence shown here is derived from an EMBL/GenBank/DDBJ whole genome shotgun (WGS) entry which is preliminary data.</text>
</comment>
<evidence type="ECO:0000313" key="8">
    <source>
        <dbReference type="EMBL" id="ROH89219.1"/>
    </source>
</evidence>
<feature type="transmembrane region" description="Helical" evidence="5">
    <location>
        <begin position="129"/>
        <end position="148"/>
    </location>
</feature>
<keyword evidence="5" id="KW-0520">NAD</keyword>
<evidence type="ECO:0000256" key="6">
    <source>
        <dbReference type="RuleBase" id="RU000320"/>
    </source>
</evidence>
<keyword evidence="5" id="KW-0830">Ubiquinone</keyword>
<accession>A0A3N0V924</accession>
<feature type="transmembrane region" description="Helical" evidence="5">
    <location>
        <begin position="237"/>
        <end position="257"/>
    </location>
</feature>
<dbReference type="InParanoid" id="A0A3N0V924"/>
<dbReference type="Pfam" id="PF00361">
    <property type="entry name" value="Proton_antipo_M"/>
    <property type="match status" value="1"/>
</dbReference>
<dbReference type="GO" id="GO:0005886">
    <property type="term" value="C:plasma membrane"/>
    <property type="evidence" value="ECO:0007669"/>
    <property type="project" value="UniProtKB-SubCell"/>
</dbReference>
<comment type="function">
    <text evidence="5">NDH-1 shuttles electrons from NADH, via FMN and iron-sulfur (Fe-S) centers, to quinones in the respiratory chain. The immediate electron acceptor for the enzyme in this species is believed to be ubiquinone. Couples the redox reaction to proton translocation (for every two electrons transferred, four hydrogen ions are translocated across the cytoplasmic membrane), and thus conserves the redox energy in a proton gradient.</text>
</comment>
<feature type="transmembrane region" description="Helical" evidence="5">
    <location>
        <begin position="322"/>
        <end position="346"/>
    </location>
</feature>
<keyword evidence="4 5" id="KW-0472">Membrane</keyword>
<keyword evidence="2 5" id="KW-0812">Transmembrane</keyword>
<dbReference type="InterPro" id="IPR001750">
    <property type="entry name" value="ND/Mrp_TM"/>
</dbReference>
<feature type="transmembrane region" description="Helical" evidence="5">
    <location>
        <begin position="106"/>
        <end position="123"/>
    </location>
</feature>
<dbReference type="AlphaFoldDB" id="A0A3N0V924"/>
<dbReference type="GO" id="GO:0050136">
    <property type="term" value="F:NADH dehydrogenase (quinone) (non-electrogenic) activity"/>
    <property type="evidence" value="ECO:0007669"/>
    <property type="project" value="UniProtKB-UniRule"/>
</dbReference>
<reference evidence="8 9" key="1">
    <citation type="submission" date="2018-10" db="EMBL/GenBank/DDBJ databases">
        <authorList>
            <person name="Chen W.-M."/>
        </authorList>
    </citation>
    <scope>NUCLEOTIDE SEQUENCE [LARGE SCALE GENOMIC DNA]</scope>
    <source>
        <strain evidence="8 9">THS-13</strain>
    </source>
</reference>
<organism evidence="8 9">
    <name type="scientific">Stagnimonas aquatica</name>
    <dbReference type="NCBI Taxonomy" id="2689987"/>
    <lineage>
        <taxon>Bacteria</taxon>
        <taxon>Pseudomonadati</taxon>
        <taxon>Pseudomonadota</taxon>
        <taxon>Gammaproteobacteria</taxon>
        <taxon>Nevskiales</taxon>
        <taxon>Nevskiaceae</taxon>
        <taxon>Stagnimonas</taxon>
    </lineage>
</organism>
<feature type="transmembrane region" description="Helical" evidence="5">
    <location>
        <begin position="444"/>
        <end position="467"/>
    </location>
</feature>
<keyword evidence="5" id="KW-1278">Translocase</keyword>
<evidence type="ECO:0000313" key="9">
    <source>
        <dbReference type="Proteomes" id="UP000282106"/>
    </source>
</evidence>
<evidence type="ECO:0000256" key="3">
    <source>
        <dbReference type="ARBA" id="ARBA00022989"/>
    </source>
</evidence>
<dbReference type="EMBL" id="RJVO01000005">
    <property type="protein sequence ID" value="ROH89219.1"/>
    <property type="molecule type" value="Genomic_DNA"/>
</dbReference>
<keyword evidence="5" id="KW-1003">Cell membrane</keyword>
<dbReference type="GO" id="GO:0008137">
    <property type="term" value="F:NADH dehydrogenase (ubiquinone) activity"/>
    <property type="evidence" value="ECO:0007669"/>
    <property type="project" value="InterPro"/>
</dbReference>
<dbReference type="FunCoup" id="A0A3N0V924">
    <property type="interactions" value="140"/>
</dbReference>